<keyword evidence="1" id="KW-0812">Transmembrane</keyword>
<dbReference type="PANTHER" id="PTHR35867:SF1">
    <property type="entry name" value="PROTEIN RSEC"/>
    <property type="match status" value="1"/>
</dbReference>
<dbReference type="Proteomes" id="UP000823750">
    <property type="component" value="Unassembled WGS sequence"/>
</dbReference>
<name>A0A9D9NSF9_9BACT</name>
<gene>
    <name evidence="2" type="ORF">IAB78_05080</name>
</gene>
<sequence>MAKDEISHLGKIVEITPELTTVEIISSSACAACHAKGVCGVSEEQVKLIGVPTDPYTLRNVGDQVQVVLKRSMGLKAVWLSYVVPLFILMILILSLSSVNVHELYVGLVSIGAVALYYLVIYLLKGRLAKDFVFYIKDMPQQ</sequence>
<keyword evidence="1" id="KW-1133">Transmembrane helix</keyword>
<dbReference type="Pfam" id="PF04246">
    <property type="entry name" value="RseC_MucC"/>
    <property type="match status" value="1"/>
</dbReference>
<reference evidence="2" key="2">
    <citation type="journal article" date="2021" name="PeerJ">
        <title>Extensive microbial diversity within the chicken gut microbiome revealed by metagenomics and culture.</title>
        <authorList>
            <person name="Gilroy R."/>
            <person name="Ravi A."/>
            <person name="Getino M."/>
            <person name="Pursley I."/>
            <person name="Horton D.L."/>
            <person name="Alikhan N.F."/>
            <person name="Baker D."/>
            <person name="Gharbi K."/>
            <person name="Hall N."/>
            <person name="Watson M."/>
            <person name="Adriaenssens E.M."/>
            <person name="Foster-Nyarko E."/>
            <person name="Jarju S."/>
            <person name="Secka A."/>
            <person name="Antonio M."/>
            <person name="Oren A."/>
            <person name="Chaudhuri R.R."/>
            <person name="La Ragione R."/>
            <person name="Hildebrand F."/>
            <person name="Pallen M.J."/>
        </authorList>
    </citation>
    <scope>NUCLEOTIDE SEQUENCE</scope>
    <source>
        <strain evidence="2">B2-16538</strain>
    </source>
</reference>
<dbReference type="EMBL" id="JADILX010000081">
    <property type="protein sequence ID" value="MBO8485779.1"/>
    <property type="molecule type" value="Genomic_DNA"/>
</dbReference>
<feature type="transmembrane region" description="Helical" evidence="1">
    <location>
        <begin position="104"/>
        <end position="124"/>
    </location>
</feature>
<proteinExistence type="predicted"/>
<dbReference type="PANTHER" id="PTHR35867">
    <property type="entry name" value="PROTEIN RSEC"/>
    <property type="match status" value="1"/>
</dbReference>
<dbReference type="AlphaFoldDB" id="A0A9D9NSF9"/>
<dbReference type="InterPro" id="IPR007359">
    <property type="entry name" value="SigmaE_reg_RseC_MucC"/>
</dbReference>
<evidence type="ECO:0000256" key="1">
    <source>
        <dbReference type="SAM" id="Phobius"/>
    </source>
</evidence>
<reference evidence="2" key="1">
    <citation type="submission" date="2020-10" db="EMBL/GenBank/DDBJ databases">
        <authorList>
            <person name="Gilroy R."/>
        </authorList>
    </citation>
    <scope>NUCLEOTIDE SEQUENCE</scope>
    <source>
        <strain evidence="2">B2-16538</strain>
    </source>
</reference>
<keyword evidence="1" id="KW-0472">Membrane</keyword>
<protein>
    <submittedName>
        <fullName evidence="2">SoxR reducing system RseC family protein</fullName>
    </submittedName>
</protein>
<evidence type="ECO:0000313" key="3">
    <source>
        <dbReference type="Proteomes" id="UP000823750"/>
    </source>
</evidence>
<feature type="transmembrane region" description="Helical" evidence="1">
    <location>
        <begin position="79"/>
        <end position="98"/>
    </location>
</feature>
<evidence type="ECO:0000313" key="2">
    <source>
        <dbReference type="EMBL" id="MBO8485779.1"/>
    </source>
</evidence>
<comment type="caution">
    <text evidence="2">The sequence shown here is derived from an EMBL/GenBank/DDBJ whole genome shotgun (WGS) entry which is preliminary data.</text>
</comment>
<accession>A0A9D9NSF9</accession>
<organism evidence="2 3">
    <name type="scientific">Candidatus Cryptobacteroides excrementavium</name>
    <dbReference type="NCBI Taxonomy" id="2840759"/>
    <lineage>
        <taxon>Bacteria</taxon>
        <taxon>Pseudomonadati</taxon>
        <taxon>Bacteroidota</taxon>
        <taxon>Bacteroidia</taxon>
        <taxon>Bacteroidales</taxon>
        <taxon>Candidatus Cryptobacteroides</taxon>
    </lineage>
</organism>